<organism evidence="7 8">
    <name type="scientific">Nocardia cyriacigeorgica</name>
    <dbReference type="NCBI Taxonomy" id="135487"/>
    <lineage>
        <taxon>Bacteria</taxon>
        <taxon>Bacillati</taxon>
        <taxon>Actinomycetota</taxon>
        <taxon>Actinomycetes</taxon>
        <taxon>Mycobacteriales</taxon>
        <taxon>Nocardiaceae</taxon>
        <taxon>Nocardia</taxon>
    </lineage>
</organism>
<evidence type="ECO:0000256" key="5">
    <source>
        <dbReference type="ARBA" id="ARBA00023002"/>
    </source>
</evidence>
<evidence type="ECO:0000256" key="2">
    <source>
        <dbReference type="ARBA" id="ARBA00005272"/>
    </source>
</evidence>
<dbReference type="InterPro" id="IPR051169">
    <property type="entry name" value="NADH-Q_oxidoreductase"/>
</dbReference>
<dbReference type="SUPFAM" id="SSF51905">
    <property type="entry name" value="FAD/NAD(P)-binding domain"/>
    <property type="match status" value="1"/>
</dbReference>
<protein>
    <submittedName>
        <fullName evidence="7">NADH dehydrogenase-like protein SAV0941</fullName>
        <ecNumber evidence="7">1.6.99.-</ecNumber>
    </submittedName>
</protein>
<accession>A0A4U8VVA7</accession>
<dbReference type="InterPro" id="IPR036188">
    <property type="entry name" value="FAD/NAD-bd_sf"/>
</dbReference>
<comment type="cofactor">
    <cofactor evidence="1">
        <name>FAD</name>
        <dbReference type="ChEBI" id="CHEBI:57692"/>
    </cofactor>
</comment>
<dbReference type="Pfam" id="PF07992">
    <property type="entry name" value="Pyr_redox_2"/>
    <property type="match status" value="1"/>
</dbReference>
<dbReference type="PANTHER" id="PTHR42913">
    <property type="entry name" value="APOPTOSIS-INDUCING FACTOR 1"/>
    <property type="match status" value="1"/>
</dbReference>
<dbReference type="AlphaFoldDB" id="A0A4U8VVA7"/>
<dbReference type="EMBL" id="LR215973">
    <property type="protein sequence ID" value="VFA97242.1"/>
    <property type="molecule type" value="Genomic_DNA"/>
</dbReference>
<proteinExistence type="inferred from homology"/>
<dbReference type="PRINTS" id="PR00368">
    <property type="entry name" value="FADPNR"/>
</dbReference>
<dbReference type="RefSeq" id="WP_130916178.1">
    <property type="nucleotide sequence ID" value="NZ_LR215973.1"/>
</dbReference>
<dbReference type="Gene3D" id="3.50.50.100">
    <property type="match status" value="1"/>
</dbReference>
<evidence type="ECO:0000313" key="8">
    <source>
        <dbReference type="Proteomes" id="UP000290439"/>
    </source>
</evidence>
<comment type="similarity">
    <text evidence="2">Belongs to the NADH dehydrogenase family.</text>
</comment>
<evidence type="ECO:0000259" key="6">
    <source>
        <dbReference type="Pfam" id="PF07992"/>
    </source>
</evidence>
<keyword evidence="5 7" id="KW-0560">Oxidoreductase</keyword>
<keyword evidence="4" id="KW-0274">FAD</keyword>
<dbReference type="PRINTS" id="PR00411">
    <property type="entry name" value="PNDRDTASEI"/>
</dbReference>
<evidence type="ECO:0000256" key="1">
    <source>
        <dbReference type="ARBA" id="ARBA00001974"/>
    </source>
</evidence>
<name>A0A4U8VVA7_9NOCA</name>
<dbReference type="GO" id="GO:0019646">
    <property type="term" value="P:aerobic electron transport chain"/>
    <property type="evidence" value="ECO:0007669"/>
    <property type="project" value="TreeGrafter"/>
</dbReference>
<gene>
    <name evidence="7" type="ORF">NCTC10797_01002</name>
</gene>
<evidence type="ECO:0000256" key="4">
    <source>
        <dbReference type="ARBA" id="ARBA00022827"/>
    </source>
</evidence>
<dbReference type="InterPro" id="IPR023753">
    <property type="entry name" value="FAD/NAD-binding_dom"/>
</dbReference>
<evidence type="ECO:0000256" key="3">
    <source>
        <dbReference type="ARBA" id="ARBA00022630"/>
    </source>
</evidence>
<feature type="domain" description="FAD/NAD(P)-binding" evidence="6">
    <location>
        <begin position="14"/>
        <end position="294"/>
    </location>
</feature>
<reference evidence="7 8" key="1">
    <citation type="submission" date="2019-02" db="EMBL/GenBank/DDBJ databases">
        <authorList>
            <consortium name="Pathogen Informatics"/>
        </authorList>
    </citation>
    <scope>NUCLEOTIDE SEQUENCE [LARGE SCALE GENOMIC DNA]</scope>
    <source>
        <strain evidence="7 8">3012STDY6756504</strain>
    </source>
</reference>
<dbReference type="GO" id="GO:0003955">
    <property type="term" value="F:NAD(P)H dehydrogenase (quinone) activity"/>
    <property type="evidence" value="ECO:0007669"/>
    <property type="project" value="TreeGrafter"/>
</dbReference>
<dbReference type="Proteomes" id="UP000290439">
    <property type="component" value="Chromosome"/>
</dbReference>
<keyword evidence="3" id="KW-0285">Flavoprotein</keyword>
<dbReference type="PANTHER" id="PTHR42913:SF3">
    <property type="entry name" value="64 KDA MITOCHONDRIAL NADH DEHYDROGENASE (EUROFUNG)"/>
    <property type="match status" value="1"/>
</dbReference>
<evidence type="ECO:0000313" key="7">
    <source>
        <dbReference type="EMBL" id="VFA97242.1"/>
    </source>
</evidence>
<sequence>MREHDETKGTARREILVLGAGYTGMSAAVNLGARVKNREDVRVTVINADERFVERLRLHQVATGQRLAEFDIPELLDSIGVGFIRGRVAAIDPEANTVRLDDQRLLHYDRLVYALGGVADTGRVPGADEHAFTLDTAADATAFAARLDRLEAGTVVVGGAGLTGIEAAAEIAEQYPRLRVLLLGRDEPGAAMADKPRAYLRSVLERLGVEVRTGAEVVKVLADSVELADGESIHADAVLLTSGVRANPVAAAAGLAVDERGRIVTEATLRSISHPNVYAVGDAAAIEQGYGLMHGTCQSGMPTGVHAAVSLARELKGKRPKAFRFGYYHTPVSLGRNDAVIQFTKPDSSPRRWYLTGKRATWYKETVSSAPWPTFQRMTRFPGSGAIWPSGGRYTRRAGAR</sequence>
<dbReference type="EC" id="1.6.99.-" evidence="7"/>